<protein>
    <submittedName>
        <fullName evidence="9">Serine/threonine protein kinase</fullName>
    </submittedName>
</protein>
<dbReference type="Gene3D" id="1.10.510.10">
    <property type="entry name" value="Transferase(Phosphotransferase) domain 1"/>
    <property type="match status" value="1"/>
</dbReference>
<dbReference type="PROSITE" id="PS00107">
    <property type="entry name" value="PROTEIN_KINASE_ATP"/>
    <property type="match status" value="1"/>
</dbReference>
<dbReference type="Proteomes" id="UP000198284">
    <property type="component" value="Unassembled WGS sequence"/>
</dbReference>
<evidence type="ECO:0000256" key="3">
    <source>
        <dbReference type="ARBA" id="ARBA00022741"/>
    </source>
</evidence>
<dbReference type="PROSITE" id="PS00109">
    <property type="entry name" value="PROTEIN_KINASE_TYR"/>
    <property type="match status" value="1"/>
</dbReference>
<dbReference type="InterPro" id="IPR008266">
    <property type="entry name" value="Tyr_kinase_AS"/>
</dbReference>
<feature type="region of interest" description="Disordered" evidence="7">
    <location>
        <begin position="831"/>
        <end position="858"/>
    </location>
</feature>
<evidence type="ECO:0000256" key="7">
    <source>
        <dbReference type="SAM" id="MobiDB-lite"/>
    </source>
</evidence>
<dbReference type="EMBL" id="FZOT01000035">
    <property type="protein sequence ID" value="SNT38774.1"/>
    <property type="molecule type" value="Genomic_DNA"/>
</dbReference>
<dbReference type="Gene3D" id="2.20.110.10">
    <property type="entry name" value="Histone H3 K4-specific methyltransferase SET7/9 N-terminal domain"/>
    <property type="match status" value="2"/>
</dbReference>
<dbReference type="GO" id="GO:0004713">
    <property type="term" value="F:protein tyrosine kinase activity"/>
    <property type="evidence" value="ECO:0007669"/>
    <property type="project" value="InterPro"/>
</dbReference>
<dbReference type="SMART" id="SM00698">
    <property type="entry name" value="MORN"/>
    <property type="match status" value="4"/>
</dbReference>
<keyword evidence="3 6" id="KW-0547">Nucleotide-binding</keyword>
<feature type="compositionally biased region" description="Low complexity" evidence="7">
    <location>
        <begin position="542"/>
        <end position="554"/>
    </location>
</feature>
<feature type="compositionally biased region" description="Low complexity" evidence="7">
    <location>
        <begin position="634"/>
        <end position="692"/>
    </location>
</feature>
<dbReference type="InterPro" id="IPR000719">
    <property type="entry name" value="Prot_kinase_dom"/>
</dbReference>
<dbReference type="SUPFAM" id="SSF56112">
    <property type="entry name" value="Protein kinase-like (PK-like)"/>
    <property type="match status" value="1"/>
</dbReference>
<dbReference type="CDD" id="cd14014">
    <property type="entry name" value="STKc_PknB_like"/>
    <property type="match status" value="1"/>
</dbReference>
<feature type="domain" description="Protein kinase" evidence="8">
    <location>
        <begin position="41"/>
        <end position="314"/>
    </location>
</feature>
<organism evidence="9 10">
    <name type="scientific">Noviherbaspirillum humi</name>
    <dbReference type="NCBI Taxonomy" id="1688639"/>
    <lineage>
        <taxon>Bacteria</taxon>
        <taxon>Pseudomonadati</taxon>
        <taxon>Pseudomonadota</taxon>
        <taxon>Betaproteobacteria</taxon>
        <taxon>Burkholderiales</taxon>
        <taxon>Oxalobacteraceae</taxon>
        <taxon>Noviherbaspirillum</taxon>
    </lineage>
</organism>
<evidence type="ECO:0000313" key="10">
    <source>
        <dbReference type="Proteomes" id="UP000198284"/>
    </source>
</evidence>
<feature type="region of interest" description="Disordered" evidence="7">
    <location>
        <begin position="634"/>
        <end position="702"/>
    </location>
</feature>
<feature type="region of interest" description="Disordered" evidence="7">
    <location>
        <begin position="539"/>
        <end position="587"/>
    </location>
</feature>
<evidence type="ECO:0000256" key="2">
    <source>
        <dbReference type="ARBA" id="ARBA00022737"/>
    </source>
</evidence>
<dbReference type="SMART" id="SM00219">
    <property type="entry name" value="TyrKc"/>
    <property type="match status" value="1"/>
</dbReference>
<evidence type="ECO:0000256" key="4">
    <source>
        <dbReference type="ARBA" id="ARBA00022777"/>
    </source>
</evidence>
<dbReference type="InterPro" id="IPR017441">
    <property type="entry name" value="Protein_kinase_ATP_BS"/>
</dbReference>
<evidence type="ECO:0000256" key="1">
    <source>
        <dbReference type="ARBA" id="ARBA00022679"/>
    </source>
</evidence>
<keyword evidence="5 6" id="KW-0067">ATP-binding</keyword>
<sequence>MNPQTDKTAMRTLGIQTREPAAAERECSANTLSPGTRLNEFEIIDLIGEGGFGIVYLAYDHSLGRHVALKEYMPSGLASRTGSMAVTVRSAQNEATFTAGLKSFINEARLLAQFDAPALVKVHRFWEGNGTAYMVMPYYEGTTLKQAVKSRRITPNESWIRLLLTDLCDAIAVIHRAQCLHRDIAPDNIMLLNDGRPLLLDFGAARKVIGDFTHCLTVILKPGFAPIEQYADIAGLRQGPWTDIYALAAVVYFLIGGHAPPPAVARMVRDEMKSAAEIGKGRFSSGFLAVIDKALAVKPEKRFQSIGEFRHALGLAETPPREMPRAEAPTRTAAPAPEPAQEDVTMKAPPADDLPPMQGEFRNPPGTPRRAAAVPADSMWNRPLPTWVTLGLVLAAGVASGVYWGNQNQRALPRPAAMQSSGNSEAGTSAGGGPEAAKPETPMQAEAGTPSASRKTARPTEPAQPQRSEAVPPPAAAASAPAPRASDAPPAVPAAYAEDESWRRAANSGQPYFYESYLRQYPRGRYAQAARQWLESRKAKPAAEAVAAAPGPAARQPEVRMEPRQRPAQESASAKPDAAEPSPAQIEERAWDTAVAINQAPAFEAYLNRYPRGRFAALARDRIAGLKPPAASAAVPAEPAQEARASAPEQPAANAAAKPAEPASTTAAASNAPPATSGSSGTASSRSSASGGIPTVTERKTLKVGNQTMIGDFSADPKTGSVSGTGRIVWSDGNQFDGTLVQGKKEGRGQFVWQNGQRYNGEWAHDMPNGRGTIVYANGDRYQGEVRDGLPHGKGTFWFKSGDRYQGDWVRGKNHGQGRYTWANGSYWEGEFRDDRRTDNGNLVSAEHAAASADRKER</sequence>
<evidence type="ECO:0000256" key="5">
    <source>
        <dbReference type="ARBA" id="ARBA00022840"/>
    </source>
</evidence>
<evidence type="ECO:0000313" key="9">
    <source>
        <dbReference type="EMBL" id="SNT38774.1"/>
    </source>
</evidence>
<feature type="region of interest" description="Disordered" evidence="7">
    <location>
        <begin position="413"/>
        <end position="493"/>
    </location>
</feature>
<dbReference type="InterPro" id="IPR003409">
    <property type="entry name" value="MORN"/>
</dbReference>
<dbReference type="PROSITE" id="PS50011">
    <property type="entry name" value="PROTEIN_KINASE_DOM"/>
    <property type="match status" value="1"/>
</dbReference>
<dbReference type="SUPFAM" id="SSF82185">
    <property type="entry name" value="Histone H3 K4-specific methyltransferase SET7/9 N-terminal domain"/>
    <property type="match status" value="1"/>
</dbReference>
<keyword evidence="4 9" id="KW-0418">Kinase</keyword>
<gene>
    <name evidence="9" type="ORF">SAMN06265795_1355</name>
</gene>
<dbReference type="InterPro" id="IPR020635">
    <property type="entry name" value="Tyr_kinase_cat_dom"/>
</dbReference>
<feature type="region of interest" description="Disordered" evidence="7">
    <location>
        <begin position="318"/>
        <end position="372"/>
    </location>
</feature>
<feature type="compositionally biased region" description="Basic and acidic residues" evidence="7">
    <location>
        <begin position="557"/>
        <end position="567"/>
    </location>
</feature>
<feature type="binding site" evidence="6">
    <location>
        <position position="70"/>
    </location>
    <ligand>
        <name>ATP</name>
        <dbReference type="ChEBI" id="CHEBI:30616"/>
    </ligand>
</feature>
<dbReference type="Pfam" id="PF00069">
    <property type="entry name" value="Pkinase"/>
    <property type="match status" value="1"/>
</dbReference>
<evidence type="ECO:0000259" key="8">
    <source>
        <dbReference type="PROSITE" id="PS50011"/>
    </source>
</evidence>
<proteinExistence type="predicted"/>
<dbReference type="GO" id="GO:0005524">
    <property type="term" value="F:ATP binding"/>
    <property type="evidence" value="ECO:0007669"/>
    <property type="project" value="UniProtKB-UniRule"/>
</dbReference>
<keyword evidence="10" id="KW-1185">Reference proteome</keyword>
<dbReference type="InterPro" id="IPR011009">
    <property type="entry name" value="Kinase-like_dom_sf"/>
</dbReference>
<keyword evidence="9" id="KW-0723">Serine/threonine-protein kinase</keyword>
<dbReference type="FunFam" id="2.20.110.10:FF:000002">
    <property type="entry name" value="Phosphatidylinositol 4-phosphate 5-kinase 8"/>
    <property type="match status" value="1"/>
</dbReference>
<feature type="compositionally biased region" description="Polar residues" evidence="7">
    <location>
        <begin position="418"/>
        <end position="427"/>
    </location>
</feature>
<name>A0A239M9V4_9BURK</name>
<dbReference type="Pfam" id="PF02493">
    <property type="entry name" value="MORN"/>
    <property type="match status" value="4"/>
</dbReference>
<evidence type="ECO:0000256" key="6">
    <source>
        <dbReference type="PROSITE-ProRule" id="PRU10141"/>
    </source>
</evidence>
<keyword evidence="1" id="KW-0808">Transferase</keyword>
<dbReference type="PANTHER" id="PTHR43289:SF6">
    <property type="entry name" value="SERINE_THREONINE-PROTEIN KINASE NEKL-3"/>
    <property type="match status" value="1"/>
</dbReference>
<dbReference type="PANTHER" id="PTHR43289">
    <property type="entry name" value="MITOGEN-ACTIVATED PROTEIN KINASE KINASE KINASE 20-RELATED"/>
    <property type="match status" value="1"/>
</dbReference>
<dbReference type="AlphaFoldDB" id="A0A239M9V4"/>
<dbReference type="GO" id="GO:0004674">
    <property type="term" value="F:protein serine/threonine kinase activity"/>
    <property type="evidence" value="ECO:0007669"/>
    <property type="project" value="UniProtKB-KW"/>
</dbReference>
<accession>A0A239M9V4</accession>
<reference evidence="9 10" key="1">
    <citation type="submission" date="2017-06" db="EMBL/GenBank/DDBJ databases">
        <authorList>
            <person name="Kim H.J."/>
            <person name="Triplett B.A."/>
        </authorList>
    </citation>
    <scope>NUCLEOTIDE SEQUENCE [LARGE SCALE GENOMIC DNA]</scope>
    <source>
        <strain evidence="9 10">U15</strain>
    </source>
</reference>
<dbReference type="OrthoDB" id="9801841at2"/>
<feature type="compositionally biased region" description="Low complexity" evidence="7">
    <location>
        <begin position="326"/>
        <end position="335"/>
    </location>
</feature>
<keyword evidence="2" id="KW-0677">Repeat</keyword>
<feature type="compositionally biased region" description="Low complexity" evidence="7">
    <location>
        <begin position="476"/>
        <end position="493"/>
    </location>
</feature>
<dbReference type="RefSeq" id="WP_089401858.1">
    <property type="nucleotide sequence ID" value="NZ_FZOT01000035.1"/>
</dbReference>